<protein>
    <submittedName>
        <fullName evidence="9">Phosphatase PAP2 family protein</fullName>
    </submittedName>
</protein>
<comment type="subcellular location">
    <subcellularLocation>
        <location evidence="1">Cell membrane</location>
        <topology evidence="1">Multi-pass membrane protein</topology>
    </subcellularLocation>
</comment>
<feature type="transmembrane region" description="Helical" evidence="7">
    <location>
        <begin position="134"/>
        <end position="154"/>
    </location>
</feature>
<keyword evidence="3 7" id="KW-0812">Transmembrane</keyword>
<dbReference type="SUPFAM" id="SSF48317">
    <property type="entry name" value="Acid phosphatase/Vanadium-dependent haloperoxidase"/>
    <property type="match status" value="1"/>
</dbReference>
<dbReference type="PANTHER" id="PTHR14969">
    <property type="entry name" value="SPHINGOSINE-1-PHOSPHATE PHOSPHOHYDROLASE"/>
    <property type="match status" value="1"/>
</dbReference>
<keyword evidence="2" id="KW-1003">Cell membrane</keyword>
<feature type="domain" description="Phosphatidic acid phosphatase type 2/haloperoxidase" evidence="8">
    <location>
        <begin position="66"/>
        <end position="175"/>
    </location>
</feature>
<dbReference type="InterPro" id="IPR000326">
    <property type="entry name" value="PAP2/HPO"/>
</dbReference>
<evidence type="ECO:0000259" key="8">
    <source>
        <dbReference type="SMART" id="SM00014"/>
    </source>
</evidence>
<sequence>MQVLHDILAGILAADGNVLLWIQEYLRFEWLTPIMVRITHLGDKGFIWAVIGVILLFPKKTRRAGILSLLALLSAHLLCNYVLKGYVGRIRPYEVIDGLSCIIGKVGSFSFPSGHTMTAFAAAVVIFKSRPACLGVPVMVLAFLIGFTRLYVGVHYPTDVIFGAIMGTLIGLIFFWIFGDKKYKEKARRKRRRC</sequence>
<gene>
    <name evidence="9" type="ORF">OCV88_05875</name>
</gene>
<comment type="caution">
    <text evidence="9">The sequence shown here is derived from an EMBL/GenBank/DDBJ whole genome shotgun (WGS) entry which is preliminary data.</text>
</comment>
<dbReference type="Pfam" id="PF01569">
    <property type="entry name" value="PAP2"/>
    <property type="match status" value="1"/>
</dbReference>
<evidence type="ECO:0000256" key="4">
    <source>
        <dbReference type="ARBA" id="ARBA00022801"/>
    </source>
</evidence>
<keyword evidence="6 7" id="KW-0472">Membrane</keyword>
<accession>A0ABT2TI26</accession>
<evidence type="ECO:0000256" key="2">
    <source>
        <dbReference type="ARBA" id="ARBA00022475"/>
    </source>
</evidence>
<feature type="transmembrane region" description="Helical" evidence="7">
    <location>
        <begin position="103"/>
        <end position="127"/>
    </location>
</feature>
<reference evidence="9 10" key="1">
    <citation type="journal article" date="2021" name="ISME Commun">
        <title>Automated analysis of genomic sequences facilitates high-throughput and comprehensive description of bacteria.</title>
        <authorList>
            <person name="Hitch T.C.A."/>
        </authorList>
    </citation>
    <scope>NUCLEOTIDE SEQUENCE [LARGE SCALE GENOMIC DNA]</scope>
    <source>
        <strain evidence="9 10">Sanger_109</strain>
    </source>
</reference>
<dbReference type="InterPro" id="IPR036938">
    <property type="entry name" value="PAP2/HPO_sf"/>
</dbReference>
<evidence type="ECO:0000256" key="3">
    <source>
        <dbReference type="ARBA" id="ARBA00022692"/>
    </source>
</evidence>
<feature type="transmembrane region" description="Helical" evidence="7">
    <location>
        <begin position="34"/>
        <end position="57"/>
    </location>
</feature>
<dbReference type="EMBL" id="JAOQJQ010000002">
    <property type="protein sequence ID" value="MCU6761869.1"/>
    <property type="molecule type" value="Genomic_DNA"/>
</dbReference>
<dbReference type="Proteomes" id="UP001652442">
    <property type="component" value="Unassembled WGS sequence"/>
</dbReference>
<dbReference type="PANTHER" id="PTHR14969:SF62">
    <property type="entry name" value="DECAPRENYLPHOSPHORYL-5-PHOSPHORIBOSE PHOSPHATASE RV3807C-RELATED"/>
    <property type="match status" value="1"/>
</dbReference>
<feature type="transmembrane region" description="Helical" evidence="7">
    <location>
        <begin position="64"/>
        <end position="83"/>
    </location>
</feature>
<evidence type="ECO:0000313" key="10">
    <source>
        <dbReference type="Proteomes" id="UP001652442"/>
    </source>
</evidence>
<dbReference type="RefSeq" id="WP_158424647.1">
    <property type="nucleotide sequence ID" value="NZ_JAOQJQ010000002.1"/>
</dbReference>
<name>A0ABT2TI26_9FIRM</name>
<keyword evidence="10" id="KW-1185">Reference proteome</keyword>
<organism evidence="9 10">
    <name type="scientific">Brotonthovivens ammoniilytica</name>
    <dbReference type="NCBI Taxonomy" id="2981725"/>
    <lineage>
        <taxon>Bacteria</taxon>
        <taxon>Bacillati</taxon>
        <taxon>Bacillota</taxon>
        <taxon>Clostridia</taxon>
        <taxon>Lachnospirales</taxon>
        <taxon>Lachnospiraceae</taxon>
        <taxon>Brotonthovivens</taxon>
    </lineage>
</organism>
<feature type="transmembrane region" description="Helical" evidence="7">
    <location>
        <begin position="160"/>
        <end position="179"/>
    </location>
</feature>
<dbReference type="SMART" id="SM00014">
    <property type="entry name" value="acidPPc"/>
    <property type="match status" value="1"/>
</dbReference>
<evidence type="ECO:0000256" key="5">
    <source>
        <dbReference type="ARBA" id="ARBA00022989"/>
    </source>
</evidence>
<evidence type="ECO:0000256" key="6">
    <source>
        <dbReference type="ARBA" id="ARBA00023136"/>
    </source>
</evidence>
<keyword evidence="4" id="KW-0378">Hydrolase</keyword>
<keyword evidence="5 7" id="KW-1133">Transmembrane helix</keyword>
<dbReference type="Gene3D" id="1.20.144.10">
    <property type="entry name" value="Phosphatidic acid phosphatase type 2/haloperoxidase"/>
    <property type="match status" value="2"/>
</dbReference>
<evidence type="ECO:0000256" key="7">
    <source>
        <dbReference type="SAM" id="Phobius"/>
    </source>
</evidence>
<evidence type="ECO:0000256" key="1">
    <source>
        <dbReference type="ARBA" id="ARBA00004651"/>
    </source>
</evidence>
<evidence type="ECO:0000313" key="9">
    <source>
        <dbReference type="EMBL" id="MCU6761869.1"/>
    </source>
</evidence>
<proteinExistence type="predicted"/>